<proteinExistence type="predicted"/>
<feature type="compositionally biased region" description="Polar residues" evidence="1">
    <location>
        <begin position="147"/>
        <end position="166"/>
    </location>
</feature>
<evidence type="ECO:0000256" key="1">
    <source>
        <dbReference type="SAM" id="MobiDB-lite"/>
    </source>
</evidence>
<dbReference type="Proteomes" id="UP000215223">
    <property type="component" value="Unassembled WGS sequence"/>
</dbReference>
<dbReference type="EMBL" id="NMQT01000133">
    <property type="protein sequence ID" value="OXM47730.1"/>
    <property type="molecule type" value="Genomic_DNA"/>
</dbReference>
<keyword evidence="2" id="KW-1133">Transmembrane helix</keyword>
<feature type="transmembrane region" description="Helical" evidence="2">
    <location>
        <begin position="37"/>
        <end position="60"/>
    </location>
</feature>
<dbReference type="RefSeq" id="WP_093938115.1">
    <property type="nucleotide sequence ID" value="NZ_NMQT01000133.1"/>
</dbReference>
<comment type="caution">
    <text evidence="3">The sequence shown here is derived from an EMBL/GenBank/DDBJ whole genome shotgun (WGS) entry which is preliminary data.</text>
</comment>
<evidence type="ECO:0000313" key="4">
    <source>
        <dbReference type="Proteomes" id="UP000215223"/>
    </source>
</evidence>
<keyword evidence="2" id="KW-0812">Transmembrane</keyword>
<feature type="region of interest" description="Disordered" evidence="1">
    <location>
        <begin position="137"/>
        <end position="216"/>
    </location>
</feature>
<gene>
    <name evidence="3" type="ORF">CFP71_34380</name>
</gene>
<feature type="compositionally biased region" description="Gly residues" evidence="1">
    <location>
        <begin position="178"/>
        <end position="209"/>
    </location>
</feature>
<feature type="compositionally biased region" description="Low complexity" evidence="1">
    <location>
        <begin position="11"/>
        <end position="25"/>
    </location>
</feature>
<organism evidence="3 4">
    <name type="scientific">Amycolatopsis thailandensis</name>
    <dbReference type="NCBI Taxonomy" id="589330"/>
    <lineage>
        <taxon>Bacteria</taxon>
        <taxon>Bacillati</taxon>
        <taxon>Actinomycetota</taxon>
        <taxon>Actinomycetes</taxon>
        <taxon>Pseudonocardiales</taxon>
        <taxon>Pseudonocardiaceae</taxon>
        <taxon>Amycolatopsis</taxon>
    </lineage>
</organism>
<keyword evidence="2" id="KW-0472">Membrane</keyword>
<accession>A0A229RM55</accession>
<protein>
    <recommendedName>
        <fullName evidence="5">DUF5666 domain-containing protein</fullName>
    </recommendedName>
</protein>
<dbReference type="AlphaFoldDB" id="A0A229RM55"/>
<sequence length="216" mass="21238">MTEPTEPAKPPAGETAAWGAPAPAGEPKKAWSGRKTAIAAGVAVVIAAGGGAAIWAGTAANGSEQGRMMGGPGGGRMLFGPGGGMPRDALHGDFVVSDGKGGYSTERMQTGEITEISATSVSLTSKDGYKQVYTIDASTKKTGDPKTGQTVTVNAKVTGDTATATSIGDPGQQTQRGQNGGQRGQGQQGQPGQGQQGQPGQGQPGQGGPGGPPPGN</sequence>
<evidence type="ECO:0008006" key="5">
    <source>
        <dbReference type="Google" id="ProtNLM"/>
    </source>
</evidence>
<dbReference type="OrthoDB" id="3401874at2"/>
<evidence type="ECO:0000313" key="3">
    <source>
        <dbReference type="EMBL" id="OXM47730.1"/>
    </source>
</evidence>
<evidence type="ECO:0000256" key="2">
    <source>
        <dbReference type="SAM" id="Phobius"/>
    </source>
</evidence>
<keyword evidence="4" id="KW-1185">Reference proteome</keyword>
<feature type="region of interest" description="Disordered" evidence="1">
    <location>
        <begin position="1"/>
        <end position="33"/>
    </location>
</feature>
<name>A0A229RM55_9PSEU</name>
<reference evidence="3 4" key="1">
    <citation type="submission" date="2017-07" db="EMBL/GenBank/DDBJ databases">
        <title>Amycolatopsis thailandensis Genome sequencing and assembly.</title>
        <authorList>
            <person name="Kaur N."/>
            <person name="Mayilraj S."/>
        </authorList>
    </citation>
    <scope>NUCLEOTIDE SEQUENCE [LARGE SCALE GENOMIC DNA]</scope>
    <source>
        <strain evidence="3 4">JCM 16380</strain>
    </source>
</reference>